<dbReference type="GO" id="GO:0005524">
    <property type="term" value="F:ATP binding"/>
    <property type="evidence" value="ECO:0007669"/>
    <property type="project" value="UniProtKB-KW"/>
</dbReference>
<dbReference type="Pfam" id="PF00437">
    <property type="entry name" value="T2SSE"/>
    <property type="match status" value="1"/>
</dbReference>
<keyword evidence="3" id="KW-0067">ATP-binding</keyword>
<dbReference type="STRING" id="1796606.A2G96_13185"/>
<keyword evidence="2" id="KW-0547">Nucleotide-binding</keyword>
<dbReference type="GO" id="GO:0005886">
    <property type="term" value="C:plasma membrane"/>
    <property type="evidence" value="ECO:0007669"/>
    <property type="project" value="TreeGrafter"/>
</dbReference>
<evidence type="ECO:0000256" key="1">
    <source>
        <dbReference type="ARBA" id="ARBA00006611"/>
    </source>
</evidence>
<dbReference type="Gene3D" id="3.40.50.300">
    <property type="entry name" value="P-loop containing nucleotide triphosphate hydrolases"/>
    <property type="match status" value="1"/>
</dbReference>
<dbReference type="RefSeq" id="WP_062799871.1">
    <property type="nucleotide sequence ID" value="NZ_CP014844.1"/>
</dbReference>
<evidence type="ECO:0000259" key="4">
    <source>
        <dbReference type="Pfam" id="PF00437"/>
    </source>
</evidence>
<feature type="domain" description="Bacterial type II secretion system protein E" evidence="4">
    <location>
        <begin position="98"/>
        <end position="282"/>
    </location>
</feature>
<dbReference type="EMBL" id="CP014844">
    <property type="protein sequence ID" value="AMR78619.1"/>
    <property type="molecule type" value="Genomic_DNA"/>
</dbReference>
<dbReference type="InterPro" id="IPR001482">
    <property type="entry name" value="T2SS/T4SS_dom"/>
</dbReference>
<evidence type="ECO:0000256" key="2">
    <source>
        <dbReference type="ARBA" id="ARBA00022741"/>
    </source>
</evidence>
<dbReference type="KEGG" id="cnan:A2G96_13185"/>
<dbReference type="GO" id="GO:0016887">
    <property type="term" value="F:ATP hydrolysis activity"/>
    <property type="evidence" value="ECO:0007669"/>
    <property type="project" value="TreeGrafter"/>
</dbReference>
<evidence type="ECO:0000313" key="5">
    <source>
        <dbReference type="EMBL" id="AMR78619.1"/>
    </source>
</evidence>
<keyword evidence="6" id="KW-1185">Reference proteome</keyword>
<gene>
    <name evidence="5" type="ORF">A2G96_13185</name>
</gene>
<sequence>MNGHIPIDDMLWLEASSFRDWHVDLDDIDKTVVFRPQRDGEATAQSMPSRVPQAMLPVCHAIAQVLREAVGDSAVKSLSFPVGPLFFRGERIRPGRYALRLSPKVVQNLGELKLGVEASQLLLDESFRKGGLILVAGDTGSGKTTTAYATVKERLTRYGGYCLTVESPVEKELEGFHGEGYCEQVDATNTGFKSEVASAMRKFPAETRSMFFFGEVLDEEAAAELARLIGRGHLVITTIHSATMEQAIEMLIAFAERGGETYARSLIGQNLRAVVHQKLENQRAMVRCLRVTQEVANIISDSSADLKTLATAIDQQRRQASTQLLGRAAFQSQMRP</sequence>
<proteinExistence type="inferred from homology"/>
<organism evidence="5 6">
    <name type="scientific">Cupriavidus nantongensis</name>
    <dbReference type="NCBI Taxonomy" id="1796606"/>
    <lineage>
        <taxon>Bacteria</taxon>
        <taxon>Pseudomonadati</taxon>
        <taxon>Pseudomonadota</taxon>
        <taxon>Betaproteobacteria</taxon>
        <taxon>Burkholderiales</taxon>
        <taxon>Burkholderiaceae</taxon>
        <taxon>Cupriavidus</taxon>
    </lineage>
</organism>
<evidence type="ECO:0000256" key="3">
    <source>
        <dbReference type="ARBA" id="ARBA00022840"/>
    </source>
</evidence>
<dbReference type="OrthoDB" id="5442742at2"/>
<dbReference type="AlphaFoldDB" id="A0A142JKK7"/>
<dbReference type="Proteomes" id="UP000075238">
    <property type="component" value="Chromosome 1"/>
</dbReference>
<comment type="similarity">
    <text evidence="1">Belongs to the GSP E family.</text>
</comment>
<evidence type="ECO:0000313" key="6">
    <source>
        <dbReference type="Proteomes" id="UP000075238"/>
    </source>
</evidence>
<accession>A0A142JKK7</accession>
<dbReference type="PANTHER" id="PTHR30258">
    <property type="entry name" value="TYPE II SECRETION SYSTEM PROTEIN GSPE-RELATED"/>
    <property type="match status" value="1"/>
</dbReference>
<dbReference type="SUPFAM" id="SSF52540">
    <property type="entry name" value="P-loop containing nucleoside triphosphate hydrolases"/>
    <property type="match status" value="1"/>
</dbReference>
<name>A0A142JKK7_9BURK</name>
<dbReference type="PANTHER" id="PTHR30258:SF3">
    <property type="entry name" value="SLL1921 PROTEIN"/>
    <property type="match status" value="1"/>
</dbReference>
<reference evidence="5 6" key="1">
    <citation type="submission" date="2016-03" db="EMBL/GenBank/DDBJ databases">
        <title>Complete genome sequence of a novel chlorpyrifos degrading bacterium, Cupriavidus nantongensis sp. X1.</title>
        <authorList>
            <person name="Fang L."/>
        </authorList>
    </citation>
    <scope>NUCLEOTIDE SEQUENCE [LARGE SCALE GENOMIC DNA]</scope>
    <source>
        <strain evidence="5 6">X1</strain>
    </source>
</reference>
<protein>
    <recommendedName>
        <fullName evidence="4">Bacterial type II secretion system protein E domain-containing protein</fullName>
    </recommendedName>
</protein>
<dbReference type="InterPro" id="IPR027417">
    <property type="entry name" value="P-loop_NTPase"/>
</dbReference>